<reference evidence="1 2" key="1">
    <citation type="journal article" date="2010" name="Stand. Genomic Sci.">
        <title>Complete genome sequence of Haloterrigena turkmenica type strain (4k).</title>
        <authorList>
            <person name="Saunders E."/>
            <person name="Tindall B.J."/>
            <person name="Fahnrich R."/>
            <person name="Lapidus A."/>
            <person name="Copeland A."/>
            <person name="Del Rio T.G."/>
            <person name="Lucas S."/>
            <person name="Chen F."/>
            <person name="Tice H."/>
            <person name="Cheng J.F."/>
            <person name="Han C."/>
            <person name="Detter J.C."/>
            <person name="Bruce D."/>
            <person name="Goodwin L."/>
            <person name="Chain P."/>
            <person name="Pitluck S."/>
            <person name="Pati A."/>
            <person name="Ivanova N."/>
            <person name="Mavromatis K."/>
            <person name="Chen A."/>
            <person name="Palaniappan K."/>
            <person name="Land M."/>
            <person name="Hauser L."/>
            <person name="Chang Y.J."/>
            <person name="Jeffries C.D."/>
            <person name="Brettin T."/>
            <person name="Rohde M."/>
            <person name="Goker M."/>
            <person name="Bristow J."/>
            <person name="Eisen J.A."/>
            <person name="Markowitz V."/>
            <person name="Hugenholtz P."/>
            <person name="Klenk H.P."/>
            <person name="Kyrpides N.C."/>
        </authorList>
    </citation>
    <scope>NUCLEOTIDE SEQUENCE [LARGE SCALE GENOMIC DNA]</scope>
    <source>
        <strain evidence="2">ATCC 51198 / DSM 5511 / JCM 9101 / NCIMB 13204 / VKM B-1734 / 4k</strain>
    </source>
</reference>
<dbReference type="AlphaFoldDB" id="D2S1S6"/>
<accession>D2S1S6</accession>
<dbReference type="Pfam" id="PF20575">
    <property type="entry name" value="HTH_63"/>
    <property type="match status" value="1"/>
</dbReference>
<dbReference type="EMBL" id="CP001862">
    <property type="protein sequence ID" value="ADB63323.1"/>
    <property type="molecule type" value="Genomic_DNA"/>
</dbReference>
<dbReference type="InterPro" id="IPR046783">
    <property type="entry name" value="HTH_63"/>
</dbReference>
<dbReference type="RefSeq" id="WP_012945567.1">
    <property type="nucleotide sequence ID" value="NC_013745.1"/>
</dbReference>
<dbReference type="HOGENOM" id="CLU_1127112_0_0_2"/>
<proteinExistence type="predicted"/>
<sequence length="202" mass="22384">MNIHANELTVEVYVRPDGLVEPIDSKIDTLHQLDSADHIDNLVIHAWPAAITLTDQIPYSDAIDAFEQMEMWVGKHGGSIQPPFSVRTSTSTFTNEIQTTLRTPMMCLAVYVGEQLANVFPHSWGDDHHGVMDAIAALRTDDLELFPYAPDSAAPPPSHCPDCNTQLMNVQGIGVCQCCDRVEVGTMPHHDRSQRSQLTLRP</sequence>
<dbReference type="KEGG" id="htu:Htur_4515"/>
<keyword evidence="1" id="KW-0614">Plasmid</keyword>
<keyword evidence="2" id="KW-1185">Reference proteome</keyword>
<gene>
    <name evidence="1" type="ordered locus">Htur_4515</name>
</gene>
<name>D2S1S6_HALTV</name>
<geneLocation type="plasmid" evidence="1 2">
    <name>pHTUR02</name>
</geneLocation>
<organism evidence="1 2">
    <name type="scientific">Haloterrigena turkmenica (strain ATCC 51198 / DSM 5511 / JCM 9101 / NCIMB 13204 / VKM B-1734 / 4k)</name>
    <name type="common">Halococcus turkmenicus</name>
    <dbReference type="NCBI Taxonomy" id="543526"/>
    <lineage>
        <taxon>Archaea</taxon>
        <taxon>Methanobacteriati</taxon>
        <taxon>Methanobacteriota</taxon>
        <taxon>Stenosarchaea group</taxon>
        <taxon>Halobacteria</taxon>
        <taxon>Halobacteriales</taxon>
        <taxon>Natrialbaceae</taxon>
        <taxon>Haloterrigena</taxon>
    </lineage>
</organism>
<evidence type="ECO:0000313" key="2">
    <source>
        <dbReference type="Proteomes" id="UP000001903"/>
    </source>
</evidence>
<evidence type="ECO:0000313" key="1">
    <source>
        <dbReference type="EMBL" id="ADB63323.1"/>
    </source>
</evidence>
<protein>
    <submittedName>
        <fullName evidence="1">Uncharacterized protein</fullName>
    </submittedName>
</protein>
<dbReference type="GeneID" id="85799264"/>
<dbReference type="Proteomes" id="UP000001903">
    <property type="component" value="Plasmid pHTUR02"/>
</dbReference>